<gene>
    <name evidence="1" type="ORF">MERR_LOCUS18858</name>
</gene>
<organism evidence="1 2">
    <name type="scientific">Microthlaspi erraticum</name>
    <dbReference type="NCBI Taxonomy" id="1685480"/>
    <lineage>
        <taxon>Eukaryota</taxon>
        <taxon>Viridiplantae</taxon>
        <taxon>Streptophyta</taxon>
        <taxon>Embryophyta</taxon>
        <taxon>Tracheophyta</taxon>
        <taxon>Spermatophyta</taxon>
        <taxon>Magnoliopsida</taxon>
        <taxon>eudicotyledons</taxon>
        <taxon>Gunneridae</taxon>
        <taxon>Pentapetalae</taxon>
        <taxon>rosids</taxon>
        <taxon>malvids</taxon>
        <taxon>Brassicales</taxon>
        <taxon>Brassicaceae</taxon>
        <taxon>Coluteocarpeae</taxon>
        <taxon>Microthlaspi</taxon>
    </lineage>
</organism>
<accession>A0A6D2ISZ5</accession>
<protein>
    <submittedName>
        <fullName evidence="1">Uncharacterized protein</fullName>
    </submittedName>
</protein>
<dbReference type="Proteomes" id="UP000467841">
    <property type="component" value="Unassembled WGS sequence"/>
</dbReference>
<name>A0A6D2ISZ5_9BRAS</name>
<evidence type="ECO:0000313" key="2">
    <source>
        <dbReference type="Proteomes" id="UP000467841"/>
    </source>
</evidence>
<keyword evidence="2" id="KW-1185">Reference proteome</keyword>
<dbReference type="EMBL" id="CACVBM020001108">
    <property type="protein sequence ID" value="CAA7031623.1"/>
    <property type="molecule type" value="Genomic_DNA"/>
</dbReference>
<sequence length="84" mass="9194">MAFNLSVGDFNLPTGLRVIGRGYLVLDSIVFINFSNTLLMKWEPPSKITTLGMPYLGKDNGSEQFDNNLGITSRAGMASIHLDT</sequence>
<dbReference type="AlphaFoldDB" id="A0A6D2ISZ5"/>
<reference evidence="1" key="1">
    <citation type="submission" date="2020-01" db="EMBL/GenBank/DDBJ databases">
        <authorList>
            <person name="Mishra B."/>
        </authorList>
    </citation>
    <scope>NUCLEOTIDE SEQUENCE [LARGE SCALE GENOMIC DNA]</scope>
</reference>
<evidence type="ECO:0000313" key="1">
    <source>
        <dbReference type="EMBL" id="CAA7031623.1"/>
    </source>
</evidence>
<proteinExistence type="predicted"/>
<comment type="caution">
    <text evidence="1">The sequence shown here is derived from an EMBL/GenBank/DDBJ whole genome shotgun (WGS) entry which is preliminary data.</text>
</comment>